<keyword evidence="1" id="KW-0812">Transmembrane</keyword>
<keyword evidence="1" id="KW-0472">Membrane</keyword>
<evidence type="ECO:0000313" key="3">
    <source>
        <dbReference type="Proteomes" id="UP000075901"/>
    </source>
</evidence>
<evidence type="ECO:0000313" key="2">
    <source>
        <dbReference type="EnsemblMetazoa" id="AMAM015223-PA"/>
    </source>
</evidence>
<feature type="transmembrane region" description="Helical" evidence="1">
    <location>
        <begin position="61"/>
        <end position="80"/>
    </location>
</feature>
<keyword evidence="3" id="KW-1185">Reference proteome</keyword>
<protein>
    <submittedName>
        <fullName evidence="2">Uncharacterized protein</fullName>
    </submittedName>
</protein>
<reference evidence="3" key="1">
    <citation type="submission" date="2013-09" db="EMBL/GenBank/DDBJ databases">
        <title>The Genome Sequence of Anopheles maculatus species B.</title>
        <authorList>
            <consortium name="The Broad Institute Genomics Platform"/>
            <person name="Neafsey D.E."/>
            <person name="Besansky N."/>
            <person name="Howell P."/>
            <person name="Walton C."/>
            <person name="Young S.K."/>
            <person name="Zeng Q."/>
            <person name="Gargeya S."/>
            <person name="Fitzgerald M."/>
            <person name="Haas B."/>
            <person name="Abouelleil A."/>
            <person name="Allen A.W."/>
            <person name="Alvarado L."/>
            <person name="Arachchi H.M."/>
            <person name="Berlin A.M."/>
            <person name="Chapman S.B."/>
            <person name="Gainer-Dewar J."/>
            <person name="Goldberg J."/>
            <person name="Griggs A."/>
            <person name="Gujja S."/>
            <person name="Hansen M."/>
            <person name="Howarth C."/>
            <person name="Imamovic A."/>
            <person name="Ireland A."/>
            <person name="Larimer J."/>
            <person name="McCowan C."/>
            <person name="Murphy C."/>
            <person name="Pearson M."/>
            <person name="Poon T.W."/>
            <person name="Priest M."/>
            <person name="Roberts A."/>
            <person name="Saif S."/>
            <person name="Shea T."/>
            <person name="Sisk P."/>
            <person name="Sykes S."/>
            <person name="Wortman J."/>
            <person name="Nusbaum C."/>
            <person name="Birren B."/>
        </authorList>
    </citation>
    <scope>NUCLEOTIDE SEQUENCE [LARGE SCALE GENOMIC DNA]</scope>
    <source>
        <strain evidence="3">maculatus3</strain>
    </source>
</reference>
<name>A0A182SX57_9DIPT</name>
<organism evidence="2 3">
    <name type="scientific">Anopheles maculatus</name>
    <dbReference type="NCBI Taxonomy" id="74869"/>
    <lineage>
        <taxon>Eukaryota</taxon>
        <taxon>Metazoa</taxon>
        <taxon>Ecdysozoa</taxon>
        <taxon>Arthropoda</taxon>
        <taxon>Hexapoda</taxon>
        <taxon>Insecta</taxon>
        <taxon>Pterygota</taxon>
        <taxon>Neoptera</taxon>
        <taxon>Endopterygota</taxon>
        <taxon>Diptera</taxon>
        <taxon>Nematocera</taxon>
        <taxon>Culicoidea</taxon>
        <taxon>Culicidae</taxon>
        <taxon>Anophelinae</taxon>
        <taxon>Anopheles</taxon>
        <taxon>Anopheles maculatus group</taxon>
    </lineage>
</organism>
<dbReference type="VEuPathDB" id="VectorBase:AMAM015223"/>
<dbReference type="EnsemblMetazoa" id="AMAM015223-RA">
    <property type="protein sequence ID" value="AMAM015223-PA"/>
    <property type="gene ID" value="AMAM015223"/>
</dbReference>
<reference evidence="2" key="2">
    <citation type="submission" date="2020-05" db="UniProtKB">
        <authorList>
            <consortium name="EnsemblMetazoa"/>
        </authorList>
    </citation>
    <scope>IDENTIFICATION</scope>
    <source>
        <strain evidence="2">maculatus3</strain>
    </source>
</reference>
<evidence type="ECO:0000256" key="1">
    <source>
        <dbReference type="SAM" id="Phobius"/>
    </source>
</evidence>
<sequence length="166" mass="17598">MVTVAAGIHHRRATIATGIGNGNVIETETVTANGSAIGTVTGTVIETGVIVRTRTSEGTHLLAQEVILVVVVVVVVTGMACPLPPATILPAKVPIGIRWEVEVILLHHVPPPVLRPLLSCYLPAALFLVLPVVLCHPQTIWTIGGQNTIDGHHQRQTINLTNTHSH</sequence>
<keyword evidence="1" id="KW-1133">Transmembrane helix</keyword>
<dbReference type="AlphaFoldDB" id="A0A182SX57"/>
<feature type="transmembrane region" description="Helical" evidence="1">
    <location>
        <begin position="113"/>
        <end position="134"/>
    </location>
</feature>
<accession>A0A182SX57</accession>
<proteinExistence type="predicted"/>
<dbReference type="Proteomes" id="UP000075901">
    <property type="component" value="Unassembled WGS sequence"/>
</dbReference>